<dbReference type="Pfam" id="PF02269">
    <property type="entry name" value="TFIID-18kDa"/>
    <property type="match status" value="1"/>
</dbReference>
<comment type="similarity">
    <text evidence="5">Belongs to the TAF13 family.</text>
</comment>
<dbReference type="PANTHER" id="PTHR11380">
    <property type="entry name" value="TRANSCRIPTION INITIATION FACTOR TFIID/SUPT3-RELATED"/>
    <property type="match status" value="1"/>
</dbReference>
<reference evidence="9 10" key="1">
    <citation type="journal article" date="2011" name="J. Gen. Appl. Microbiol.">
        <title>Draft genome sequencing of the enigmatic basidiomycete Mixia osmundae.</title>
        <authorList>
            <person name="Nishida H."/>
            <person name="Nagatsuka Y."/>
            <person name="Sugiyama J."/>
        </authorList>
    </citation>
    <scope>NUCLEOTIDE SEQUENCE [LARGE SCALE GENOMIC DNA]</scope>
    <source>
        <strain evidence="10">CBS 9802 / IAM 14324 / JCM 22182 / KY 12970</strain>
    </source>
</reference>
<dbReference type="GO" id="GO:0051123">
    <property type="term" value="P:RNA polymerase II preinitiation complex assembly"/>
    <property type="evidence" value="ECO:0007669"/>
    <property type="project" value="TreeGrafter"/>
</dbReference>
<comment type="caution">
    <text evidence="9">The sequence shown here is derived from an EMBL/GenBank/DDBJ whole genome shotgun (WGS) entry which is preliminary data.</text>
</comment>
<dbReference type="Proteomes" id="UP000009131">
    <property type="component" value="Unassembled WGS sequence"/>
</dbReference>
<accession>G7E5C2</accession>
<evidence type="ECO:0000256" key="2">
    <source>
        <dbReference type="ARBA" id="ARBA00023015"/>
    </source>
</evidence>
<keyword evidence="3" id="KW-0804">Transcription</keyword>
<keyword evidence="2" id="KW-0805">Transcription regulation</keyword>
<dbReference type="InterPro" id="IPR009072">
    <property type="entry name" value="Histone-fold"/>
</dbReference>
<evidence type="ECO:0000313" key="9">
    <source>
        <dbReference type="EMBL" id="GAA98032.1"/>
    </source>
</evidence>
<dbReference type="GO" id="GO:0046982">
    <property type="term" value="F:protein heterodimerization activity"/>
    <property type="evidence" value="ECO:0007669"/>
    <property type="project" value="InterPro"/>
</dbReference>
<keyword evidence="4" id="KW-0539">Nucleus</keyword>
<dbReference type="InterPro" id="IPR003195">
    <property type="entry name" value="TFIID_TAF13"/>
</dbReference>
<dbReference type="InParanoid" id="G7E5C2"/>
<keyword evidence="7" id="KW-0175">Coiled coil</keyword>
<reference evidence="9 10" key="2">
    <citation type="journal article" date="2012" name="Open Biol.">
        <title>Characteristics of nucleosomes and linker DNA regions on the genome of the basidiomycete Mixia osmundae revealed by mono- and dinucleosome mapping.</title>
        <authorList>
            <person name="Nishida H."/>
            <person name="Kondo S."/>
            <person name="Matsumoto T."/>
            <person name="Suzuki Y."/>
            <person name="Yoshikawa H."/>
            <person name="Taylor T.D."/>
            <person name="Sugiyama J."/>
        </authorList>
    </citation>
    <scope>NUCLEOTIDE SEQUENCE [LARGE SCALE GENOMIC DNA]</scope>
    <source>
        <strain evidence="10">CBS 9802 / IAM 14324 / JCM 22182 / KY 12970</strain>
    </source>
</reference>
<dbReference type="eggNOG" id="KOG3901">
    <property type="taxonomic scope" value="Eukaryota"/>
</dbReference>
<dbReference type="SUPFAM" id="SSF47113">
    <property type="entry name" value="Histone-fold"/>
    <property type="match status" value="1"/>
</dbReference>
<evidence type="ECO:0000256" key="5">
    <source>
        <dbReference type="ARBA" id="ARBA00038392"/>
    </source>
</evidence>
<evidence type="ECO:0000256" key="4">
    <source>
        <dbReference type="ARBA" id="ARBA00023242"/>
    </source>
</evidence>
<comment type="subcellular location">
    <subcellularLocation>
        <location evidence="1">Nucleus</location>
    </subcellularLocation>
</comment>
<dbReference type="STRING" id="764103.G7E5C2"/>
<evidence type="ECO:0000313" key="10">
    <source>
        <dbReference type="Proteomes" id="UP000009131"/>
    </source>
</evidence>
<sequence>MTSRGQSLAPGGYAGPSKGTTPVPEGGTAKEEQAPPVFVHPMTSFDAQRGRVRTARRGIFNKDLPAMMYGFGDDAHPANDTVNVLEDILVDYIADVCVAAHRVSKNKGKLQVDNLRFALRKPQQAKQLARVEELLVMQTVISQAKGNAEGLQTYAEEEDKIAQQQQQAEALARLTKRTGR</sequence>
<feature type="coiled-coil region" evidence="7">
    <location>
        <begin position="147"/>
        <end position="174"/>
    </location>
</feature>
<feature type="region of interest" description="Disordered" evidence="8">
    <location>
        <begin position="1"/>
        <end position="35"/>
    </location>
</feature>
<dbReference type="OrthoDB" id="10266074at2759"/>
<keyword evidence="10" id="KW-1185">Reference proteome</keyword>
<evidence type="ECO:0000256" key="7">
    <source>
        <dbReference type="SAM" id="Coils"/>
    </source>
</evidence>
<name>G7E5C2_MIXOS</name>
<gene>
    <name evidence="9" type="primary">Mo04712</name>
    <name evidence="9" type="ORF">E5Q_04712</name>
</gene>
<dbReference type="PANTHER" id="PTHR11380:SF5">
    <property type="entry name" value="TRANSCRIPTION INITIATION FACTOR TFIID SUBUNIT 13"/>
    <property type="match status" value="1"/>
</dbReference>
<protein>
    <recommendedName>
        <fullName evidence="6">Transcription initiation factor TFIID subunit 13</fullName>
    </recommendedName>
</protein>
<dbReference type="HOGENOM" id="CLU_1496593_0_0_1"/>
<proteinExistence type="inferred from homology"/>
<evidence type="ECO:0000256" key="1">
    <source>
        <dbReference type="ARBA" id="ARBA00004123"/>
    </source>
</evidence>
<dbReference type="FunCoup" id="G7E5C2">
    <property type="interactions" value="75"/>
</dbReference>
<dbReference type="GO" id="GO:0005669">
    <property type="term" value="C:transcription factor TFIID complex"/>
    <property type="evidence" value="ECO:0007669"/>
    <property type="project" value="TreeGrafter"/>
</dbReference>
<dbReference type="EMBL" id="BABT02000150">
    <property type="protein sequence ID" value="GAA98032.1"/>
    <property type="molecule type" value="Genomic_DNA"/>
</dbReference>
<dbReference type="RefSeq" id="XP_014569416.1">
    <property type="nucleotide sequence ID" value="XM_014713930.1"/>
</dbReference>
<dbReference type="Gene3D" id="1.10.20.10">
    <property type="entry name" value="Histone, subunit A"/>
    <property type="match status" value="1"/>
</dbReference>
<dbReference type="AlphaFoldDB" id="G7E5C2"/>
<evidence type="ECO:0000256" key="8">
    <source>
        <dbReference type="SAM" id="MobiDB-lite"/>
    </source>
</evidence>
<evidence type="ECO:0000256" key="3">
    <source>
        <dbReference type="ARBA" id="ARBA00023163"/>
    </source>
</evidence>
<dbReference type="CDD" id="cd07978">
    <property type="entry name" value="HFD_TAF13"/>
    <property type="match status" value="1"/>
</dbReference>
<organism evidence="9 10">
    <name type="scientific">Mixia osmundae (strain CBS 9802 / IAM 14324 / JCM 22182 / KY 12970)</name>
    <dbReference type="NCBI Taxonomy" id="764103"/>
    <lineage>
        <taxon>Eukaryota</taxon>
        <taxon>Fungi</taxon>
        <taxon>Dikarya</taxon>
        <taxon>Basidiomycota</taxon>
        <taxon>Pucciniomycotina</taxon>
        <taxon>Mixiomycetes</taxon>
        <taxon>Mixiales</taxon>
        <taxon>Mixiaceae</taxon>
        <taxon>Mixia</taxon>
    </lineage>
</organism>
<evidence type="ECO:0000256" key="6">
    <source>
        <dbReference type="ARBA" id="ARBA00040136"/>
    </source>
</evidence>